<comment type="caution">
    <text evidence="3">The sequence shown here is derived from an EMBL/GenBank/DDBJ whole genome shotgun (WGS) entry which is preliminary data.</text>
</comment>
<reference evidence="3" key="2">
    <citation type="submission" date="2023-06" db="EMBL/GenBank/DDBJ databases">
        <authorList>
            <consortium name="Lawrence Berkeley National Laboratory"/>
            <person name="Mondo S.J."/>
            <person name="Hensen N."/>
            <person name="Bonometti L."/>
            <person name="Westerberg I."/>
            <person name="Brannstrom I.O."/>
            <person name="Guillou S."/>
            <person name="Cros-Aarteil S."/>
            <person name="Calhoun S."/>
            <person name="Haridas S."/>
            <person name="Kuo A."/>
            <person name="Pangilinan J."/>
            <person name="Riley R."/>
            <person name="Labutti K."/>
            <person name="Andreopoulos B."/>
            <person name="Lipzen A."/>
            <person name="Chen C."/>
            <person name="Yanf M."/>
            <person name="Daum C."/>
            <person name="Ng V."/>
            <person name="Clum A."/>
            <person name="Steindorff A."/>
            <person name="Ohm R."/>
            <person name="Martin F."/>
            <person name="Silar P."/>
            <person name="Natvig D."/>
            <person name="Lalanne C."/>
            <person name="Gautier V."/>
            <person name="Ament-Velasquez S.L."/>
            <person name="Kruys A."/>
            <person name="Hutchinson M.I."/>
            <person name="Powell A.J."/>
            <person name="Barry K."/>
            <person name="Miller A.N."/>
            <person name="Grigoriev I.V."/>
            <person name="Debuchy R."/>
            <person name="Gladieux P."/>
            <person name="Thoren M.H."/>
            <person name="Johannesson H."/>
        </authorList>
    </citation>
    <scope>NUCLEOTIDE SEQUENCE</scope>
    <source>
        <strain evidence="3">PSN324</strain>
    </source>
</reference>
<dbReference type="SUPFAM" id="SSF50685">
    <property type="entry name" value="Barwin-like endoglucanases"/>
    <property type="match status" value="1"/>
</dbReference>
<dbReference type="CDD" id="cd22191">
    <property type="entry name" value="DPBB_RlpA_EXP_N-like"/>
    <property type="match status" value="1"/>
</dbReference>
<dbReference type="Proteomes" id="UP001321749">
    <property type="component" value="Unassembled WGS sequence"/>
</dbReference>
<dbReference type="PROSITE" id="PS51257">
    <property type="entry name" value="PROKAR_LIPOPROTEIN"/>
    <property type="match status" value="1"/>
</dbReference>
<keyword evidence="1 2" id="KW-0732">Signal</keyword>
<protein>
    <submittedName>
        <fullName evidence="3">RlpA-like double-psi beta-barrel-protein domain-containing protein-containing protein</fullName>
    </submittedName>
</protein>
<evidence type="ECO:0000256" key="1">
    <source>
        <dbReference type="ARBA" id="ARBA00022729"/>
    </source>
</evidence>
<feature type="chain" id="PRO_5043485556" evidence="2">
    <location>
        <begin position="18"/>
        <end position="155"/>
    </location>
</feature>
<proteinExistence type="predicted"/>
<dbReference type="PANTHER" id="PTHR31836:SF28">
    <property type="entry name" value="SRCR DOMAIN-CONTAINING PROTEIN-RELATED"/>
    <property type="match status" value="1"/>
</dbReference>
<dbReference type="InterPro" id="IPR036908">
    <property type="entry name" value="RlpA-like_sf"/>
</dbReference>
<dbReference type="AlphaFoldDB" id="A0AAV9HXR3"/>
<reference evidence="3" key="1">
    <citation type="journal article" date="2023" name="Mol. Phylogenet. Evol.">
        <title>Genome-scale phylogeny and comparative genomics of the fungal order Sordariales.</title>
        <authorList>
            <person name="Hensen N."/>
            <person name="Bonometti L."/>
            <person name="Westerberg I."/>
            <person name="Brannstrom I.O."/>
            <person name="Guillou S."/>
            <person name="Cros-Aarteil S."/>
            <person name="Calhoun S."/>
            <person name="Haridas S."/>
            <person name="Kuo A."/>
            <person name="Mondo S."/>
            <person name="Pangilinan J."/>
            <person name="Riley R."/>
            <person name="LaButti K."/>
            <person name="Andreopoulos B."/>
            <person name="Lipzen A."/>
            <person name="Chen C."/>
            <person name="Yan M."/>
            <person name="Daum C."/>
            <person name="Ng V."/>
            <person name="Clum A."/>
            <person name="Steindorff A."/>
            <person name="Ohm R.A."/>
            <person name="Martin F."/>
            <person name="Silar P."/>
            <person name="Natvig D.O."/>
            <person name="Lalanne C."/>
            <person name="Gautier V."/>
            <person name="Ament-Velasquez S.L."/>
            <person name="Kruys A."/>
            <person name="Hutchinson M.I."/>
            <person name="Powell A.J."/>
            <person name="Barry K."/>
            <person name="Miller A.N."/>
            <person name="Grigoriev I.V."/>
            <person name="Debuchy R."/>
            <person name="Gladieux P."/>
            <person name="Hiltunen Thoren M."/>
            <person name="Johannesson H."/>
        </authorList>
    </citation>
    <scope>NUCLEOTIDE SEQUENCE</scope>
    <source>
        <strain evidence="3">PSN324</strain>
    </source>
</reference>
<keyword evidence="4" id="KW-1185">Reference proteome</keyword>
<gene>
    <name evidence="3" type="ORF">QBC42DRAFT_336072</name>
</gene>
<accession>A0AAV9HXR3</accession>
<sequence length="155" mass="16304">MKTVAITFVMFLASCVAVPLKMDGQPAAAAAAKAEDVMINLAHKRQDDNNNNNYYRGRMTYYNVGLGACGDDDSGLGNTHNIVAISSSLMPAVGGGDMCGKKISIKGSNGKQVTATIRDKCPSCPEGGIDVSEKVFKEIVGDLGVGKTEVTWTIL</sequence>
<name>A0AAV9HXR3_9PEZI</name>
<organism evidence="3 4">
    <name type="scientific">Cladorrhinum samala</name>
    <dbReference type="NCBI Taxonomy" id="585594"/>
    <lineage>
        <taxon>Eukaryota</taxon>
        <taxon>Fungi</taxon>
        <taxon>Dikarya</taxon>
        <taxon>Ascomycota</taxon>
        <taxon>Pezizomycotina</taxon>
        <taxon>Sordariomycetes</taxon>
        <taxon>Sordariomycetidae</taxon>
        <taxon>Sordariales</taxon>
        <taxon>Podosporaceae</taxon>
        <taxon>Cladorrhinum</taxon>
    </lineage>
</organism>
<evidence type="ECO:0000313" key="3">
    <source>
        <dbReference type="EMBL" id="KAK4465662.1"/>
    </source>
</evidence>
<evidence type="ECO:0000256" key="2">
    <source>
        <dbReference type="SAM" id="SignalP"/>
    </source>
</evidence>
<dbReference type="Gene3D" id="2.40.40.10">
    <property type="entry name" value="RlpA-like domain"/>
    <property type="match status" value="1"/>
</dbReference>
<feature type="signal peptide" evidence="2">
    <location>
        <begin position="1"/>
        <end position="17"/>
    </location>
</feature>
<dbReference type="PANTHER" id="PTHR31836">
    <property type="match status" value="1"/>
</dbReference>
<dbReference type="EMBL" id="MU864937">
    <property type="protein sequence ID" value="KAK4465662.1"/>
    <property type="molecule type" value="Genomic_DNA"/>
</dbReference>
<dbReference type="InterPro" id="IPR051477">
    <property type="entry name" value="Expansin_CellWall"/>
</dbReference>
<evidence type="ECO:0000313" key="4">
    <source>
        <dbReference type="Proteomes" id="UP001321749"/>
    </source>
</evidence>